<dbReference type="Gene3D" id="1.25.40.10">
    <property type="entry name" value="Tetratricopeptide repeat domain"/>
    <property type="match status" value="1"/>
</dbReference>
<dbReference type="SUPFAM" id="SSF48452">
    <property type="entry name" value="TPR-like"/>
    <property type="match status" value="1"/>
</dbReference>
<feature type="compositionally biased region" description="Basic and acidic residues" evidence="6">
    <location>
        <begin position="476"/>
        <end position="485"/>
    </location>
</feature>
<dbReference type="FunFam" id="3.40.50.1010:FF:000033">
    <property type="entry name" value="Blast:Protein SMG5"/>
    <property type="match status" value="1"/>
</dbReference>
<feature type="compositionally biased region" description="Polar residues" evidence="6">
    <location>
        <begin position="876"/>
        <end position="890"/>
    </location>
</feature>
<gene>
    <name evidence="8" type="ORF">HERILL_LOCUS9131</name>
</gene>
<protein>
    <recommendedName>
        <fullName evidence="7">PIN domain-containing protein</fullName>
    </recommendedName>
</protein>
<reference evidence="8 9" key="1">
    <citation type="submission" date="2020-11" db="EMBL/GenBank/DDBJ databases">
        <authorList>
            <person name="Wallbank WR R."/>
            <person name="Pardo Diaz C."/>
            <person name="Kozak K."/>
            <person name="Martin S."/>
            <person name="Jiggins C."/>
            <person name="Moest M."/>
            <person name="Warren A I."/>
            <person name="Generalovic N T."/>
            <person name="Byers J.R.P. K."/>
            <person name="Montejo-Kovacevich G."/>
            <person name="Yen C E."/>
        </authorList>
    </citation>
    <scope>NUCLEOTIDE SEQUENCE [LARGE SCALE GENOMIC DNA]</scope>
</reference>
<dbReference type="Proteomes" id="UP000594454">
    <property type="component" value="Chromosome 3"/>
</dbReference>
<sequence length="1093" mass="127756">MEPSSSDPKETYRIIYNIAKELDDLKKSANNIPQLFDSSVENKRQELVERCTKLLFVYNESIGKKTREILWRKGFYDFIALSKKFYHCKDTENAENDKESQQLAMTRNREKIRDFIFDGIRSYKHIAIKIEELYDLDLQYLIDFTIIKDEDDSLKAVKGSNPNQVANGHSVADKSLEAISYALDIVHSSFLSLGDLHRYFIDFHLDKTLITKEMTARFYFEAFKLNPTIGMAQNQLGTLFYGQNYDLDSIYHYLYSLICTVPFDLSENNVCRLLLAHVDYLEGLDPDKVEFSLRDFYARFYLIVDIFFFDKDVPDFNSLCHCVLIDLRKILCSNSINIAEGCLFKIVCILLFCLSKLKMINSQKVYSLNAFLVAVCSDLIDASIVNLEQYILTKSKQNAKFEEEYAEAFNKFEAVVRKSREDYKLYQERIEPNNRSTLSSHNKSATTDSEGRSQLSDVHDKLAVNNQHNKNNATRSSDEAKESDLKTPLSTKSKRRKMRRRRKRFQHSDESSCYDSESDYDTDLSSNEDQNDDYSDLSSNFESDFSDIEDDEGIKPERDDEGLEDEGKQTTFSENEDIVIEEESIIYPNGRETPDLLNGIAQISITSAPLNFKSDSEEDKNLRNGENGEDLPLEPPVKLKYRNKYSKIDPNIIIDFAQKESTMRCLKILFDWLRINHEILFGCYHSNPEFIHKIMKLLNYCNIDIFTRKVYFDRGFIKSPNVRQDLDQLFEIRSTIPLSEDAILKNFDLLQNTQIPLDWELTIREGITKNEENIMRIFKMVDFGFFICKMKKFNYNFCAKTRRFTENLRKKREKKKSSRRRERRAKNGRKREGQVRRFSERRNSTRKGYTSNEEKDTVEETRSTSIPIQRKGYLRNRNQNSESKTMTSSGGDDERTSSLAGNKCEIMGQLWLRNEVETLETKMKKKPMNVILTPYIVVDTKSLTEYTNIVKNLVKTKKFIVLIPNAVLSELDELKKNSDRARNVIRWLEQEFRRGNRHMRSQRDNESQSLSFLKIPKKLDRDATCFLQIVKFCNYIVTHHSDGIEHDANVLTYLSGDSLHEKCIPNFSYTGILETIPVRFDQVANFYDKYKKK</sequence>
<dbReference type="InterPro" id="IPR019458">
    <property type="entry name" value="Est1-like_N"/>
</dbReference>
<dbReference type="Pfam" id="PF10374">
    <property type="entry name" value="EST1"/>
    <property type="match status" value="1"/>
</dbReference>
<dbReference type="GO" id="GO:0005697">
    <property type="term" value="C:telomerase holoenzyme complex"/>
    <property type="evidence" value="ECO:0007669"/>
    <property type="project" value="TreeGrafter"/>
</dbReference>
<evidence type="ECO:0000313" key="8">
    <source>
        <dbReference type="EMBL" id="CAD7086352.1"/>
    </source>
</evidence>
<feature type="region of interest" description="Disordered" evidence="6">
    <location>
        <begin position="427"/>
        <end position="576"/>
    </location>
</feature>
<dbReference type="AlphaFoldDB" id="A0A7R8UST4"/>
<dbReference type="SMART" id="SM00670">
    <property type="entry name" value="PINc"/>
    <property type="match status" value="1"/>
</dbReference>
<evidence type="ECO:0000256" key="6">
    <source>
        <dbReference type="SAM" id="MobiDB-lite"/>
    </source>
</evidence>
<organism evidence="8 9">
    <name type="scientific">Hermetia illucens</name>
    <name type="common">Black soldier fly</name>
    <dbReference type="NCBI Taxonomy" id="343691"/>
    <lineage>
        <taxon>Eukaryota</taxon>
        <taxon>Metazoa</taxon>
        <taxon>Ecdysozoa</taxon>
        <taxon>Arthropoda</taxon>
        <taxon>Hexapoda</taxon>
        <taxon>Insecta</taxon>
        <taxon>Pterygota</taxon>
        <taxon>Neoptera</taxon>
        <taxon>Endopterygota</taxon>
        <taxon>Diptera</taxon>
        <taxon>Brachycera</taxon>
        <taxon>Stratiomyomorpha</taxon>
        <taxon>Stratiomyidae</taxon>
        <taxon>Hermetiinae</taxon>
        <taxon>Hermetia</taxon>
    </lineage>
</organism>
<dbReference type="OrthoDB" id="5920073at2759"/>
<feature type="compositionally biased region" description="Basic residues" evidence="6">
    <location>
        <begin position="492"/>
        <end position="505"/>
    </location>
</feature>
<keyword evidence="9" id="KW-1185">Reference proteome</keyword>
<evidence type="ECO:0000256" key="2">
    <source>
        <dbReference type="ARBA" id="ARBA00004496"/>
    </source>
</evidence>
<dbReference type="InterPro" id="IPR002716">
    <property type="entry name" value="PIN_dom"/>
</dbReference>
<dbReference type="InterPro" id="IPR045153">
    <property type="entry name" value="Est1/Ebs1-like"/>
</dbReference>
<feature type="compositionally biased region" description="Basic and acidic residues" evidence="6">
    <location>
        <begin position="852"/>
        <end position="862"/>
    </location>
</feature>
<dbReference type="Pfam" id="PF13638">
    <property type="entry name" value="PIN_4"/>
    <property type="match status" value="1"/>
</dbReference>
<feature type="domain" description="PIN" evidence="7">
    <location>
        <begin position="934"/>
        <end position="1045"/>
    </location>
</feature>
<evidence type="ECO:0000256" key="4">
    <source>
        <dbReference type="ARBA" id="ARBA00023161"/>
    </source>
</evidence>
<dbReference type="CDD" id="cd09884">
    <property type="entry name" value="PIN_Smg5-like"/>
    <property type="match status" value="1"/>
</dbReference>
<dbReference type="Gene3D" id="3.40.50.1010">
    <property type="entry name" value="5'-nuclease"/>
    <property type="match status" value="1"/>
</dbReference>
<dbReference type="GO" id="GO:0070034">
    <property type="term" value="F:telomerase RNA binding"/>
    <property type="evidence" value="ECO:0007669"/>
    <property type="project" value="TreeGrafter"/>
</dbReference>
<evidence type="ECO:0000256" key="1">
    <source>
        <dbReference type="ARBA" id="ARBA00004123"/>
    </source>
</evidence>
<dbReference type="Pfam" id="PF10373">
    <property type="entry name" value="EST1_DNA_bind"/>
    <property type="match status" value="1"/>
</dbReference>
<dbReference type="InterPro" id="IPR018834">
    <property type="entry name" value="DNA/RNA-bd_Est1-type"/>
</dbReference>
<dbReference type="PANTHER" id="PTHR15696">
    <property type="entry name" value="SMG-7 SUPPRESSOR WITH MORPHOLOGICAL EFFECT ON GENITALIA PROTEIN 7"/>
    <property type="match status" value="1"/>
</dbReference>
<name>A0A7R8UST4_HERIL</name>
<keyword evidence="3" id="KW-0963">Cytoplasm</keyword>
<dbReference type="GO" id="GO:0005737">
    <property type="term" value="C:cytoplasm"/>
    <property type="evidence" value="ECO:0007669"/>
    <property type="project" value="UniProtKB-SubCell"/>
</dbReference>
<keyword evidence="4" id="KW-0866">Nonsense-mediated mRNA decay</keyword>
<evidence type="ECO:0000313" key="9">
    <source>
        <dbReference type="Proteomes" id="UP000594454"/>
    </source>
</evidence>
<keyword evidence="5" id="KW-0539">Nucleus</keyword>
<proteinExistence type="predicted"/>
<dbReference type="GO" id="GO:0042162">
    <property type="term" value="F:telomeric DNA binding"/>
    <property type="evidence" value="ECO:0007669"/>
    <property type="project" value="TreeGrafter"/>
</dbReference>
<dbReference type="InterPro" id="IPR011990">
    <property type="entry name" value="TPR-like_helical_dom_sf"/>
</dbReference>
<evidence type="ECO:0000256" key="5">
    <source>
        <dbReference type="ARBA" id="ARBA00023242"/>
    </source>
</evidence>
<accession>A0A7R8UST4</accession>
<dbReference type="FunCoup" id="A0A7R8UST4">
    <property type="interactions" value="1497"/>
</dbReference>
<feature type="compositionally biased region" description="Basic residues" evidence="6">
    <location>
        <begin position="809"/>
        <end position="829"/>
    </location>
</feature>
<dbReference type="PANTHER" id="PTHR15696:SF7">
    <property type="entry name" value="NONSENSE-MEDIATED MRNA DECAY FACTOR"/>
    <property type="match status" value="1"/>
</dbReference>
<feature type="compositionally biased region" description="Basic and acidic residues" evidence="6">
    <location>
        <begin position="830"/>
        <end position="843"/>
    </location>
</feature>
<feature type="compositionally biased region" description="Polar residues" evidence="6">
    <location>
        <begin position="433"/>
        <end position="456"/>
    </location>
</feature>
<evidence type="ECO:0000256" key="3">
    <source>
        <dbReference type="ARBA" id="ARBA00022490"/>
    </source>
</evidence>
<dbReference type="GO" id="GO:0000184">
    <property type="term" value="P:nuclear-transcribed mRNA catabolic process, nonsense-mediated decay"/>
    <property type="evidence" value="ECO:0007669"/>
    <property type="project" value="UniProtKB-KW"/>
</dbReference>
<dbReference type="EMBL" id="LR899011">
    <property type="protein sequence ID" value="CAD7086352.1"/>
    <property type="molecule type" value="Genomic_DNA"/>
</dbReference>
<comment type="subcellular location">
    <subcellularLocation>
        <location evidence="2">Cytoplasm</location>
    </subcellularLocation>
    <subcellularLocation>
        <location evidence="1">Nucleus</location>
    </subcellularLocation>
</comment>
<dbReference type="InParanoid" id="A0A7R8UST4"/>
<feature type="compositionally biased region" description="Polar residues" evidence="6">
    <location>
        <begin position="464"/>
        <end position="475"/>
    </location>
</feature>
<feature type="region of interest" description="Disordered" evidence="6">
    <location>
        <begin position="808"/>
        <end position="899"/>
    </location>
</feature>
<evidence type="ECO:0000259" key="7">
    <source>
        <dbReference type="SMART" id="SM00670"/>
    </source>
</evidence>
<dbReference type="OMA" id="CLMSISR"/>
<feature type="region of interest" description="Disordered" evidence="6">
    <location>
        <begin position="612"/>
        <end position="635"/>
    </location>
</feature>